<dbReference type="HOGENOM" id="CLU_047242_1_0_10"/>
<dbReference type="STRING" id="880071.Fleli_3088"/>
<reference evidence="3" key="1">
    <citation type="submission" date="2012-06" db="EMBL/GenBank/DDBJ databases">
        <title>The complete genome of Flexibacter litoralis DSM 6794.</title>
        <authorList>
            <person name="Lucas S."/>
            <person name="Copeland A."/>
            <person name="Lapidus A."/>
            <person name="Glavina del Rio T."/>
            <person name="Dalin E."/>
            <person name="Tice H."/>
            <person name="Bruce D."/>
            <person name="Goodwin L."/>
            <person name="Pitluck S."/>
            <person name="Peters L."/>
            <person name="Ovchinnikova G."/>
            <person name="Lu M."/>
            <person name="Kyrpides N."/>
            <person name="Mavromatis K."/>
            <person name="Ivanova N."/>
            <person name="Brettin T."/>
            <person name="Detter J.C."/>
            <person name="Han C."/>
            <person name="Larimer F."/>
            <person name="Land M."/>
            <person name="Hauser L."/>
            <person name="Markowitz V."/>
            <person name="Cheng J.-F."/>
            <person name="Hugenholtz P."/>
            <person name="Woyke T."/>
            <person name="Wu D."/>
            <person name="Spring S."/>
            <person name="Lang E."/>
            <person name="Kopitz M."/>
            <person name="Brambilla E."/>
            <person name="Klenk H.-P."/>
            <person name="Eisen J.A."/>
        </authorList>
    </citation>
    <scope>NUCLEOTIDE SEQUENCE [LARGE SCALE GENOMIC DNA]</scope>
    <source>
        <strain evidence="3">ATCC 23117 / DSM 6794 / NBRC 15988 / NCIMB 1366 / Sio-4</strain>
    </source>
</reference>
<dbReference type="OrthoDB" id="9798539at2"/>
<dbReference type="KEGG" id="fli:Fleli_3088"/>
<accession>I4AN93</accession>
<evidence type="ECO:0000259" key="1">
    <source>
        <dbReference type="Pfam" id="PF13449"/>
    </source>
</evidence>
<feature type="domain" description="Phytase-like" evidence="1">
    <location>
        <begin position="69"/>
        <end position="392"/>
    </location>
</feature>
<name>I4AN93_BERLS</name>
<evidence type="ECO:0000313" key="2">
    <source>
        <dbReference type="EMBL" id="AFM05428.1"/>
    </source>
</evidence>
<dbReference type="PATRIC" id="fig|880071.3.peg.3084"/>
<dbReference type="RefSeq" id="WP_014798859.1">
    <property type="nucleotide sequence ID" value="NC_018018.1"/>
</dbReference>
<dbReference type="AlphaFoldDB" id="I4AN93"/>
<keyword evidence="3" id="KW-1185">Reference proteome</keyword>
<evidence type="ECO:0000313" key="3">
    <source>
        <dbReference type="Proteomes" id="UP000006054"/>
    </source>
</evidence>
<dbReference type="eggNOG" id="COG4222">
    <property type="taxonomic scope" value="Bacteria"/>
</dbReference>
<proteinExistence type="predicted"/>
<organism evidence="2 3">
    <name type="scientific">Bernardetia litoralis (strain ATCC 23117 / DSM 6794 / NBRC 15988 / NCIMB 1366 / Fx l1 / Sio-4)</name>
    <name type="common">Flexibacter litoralis</name>
    <dbReference type="NCBI Taxonomy" id="880071"/>
    <lineage>
        <taxon>Bacteria</taxon>
        <taxon>Pseudomonadati</taxon>
        <taxon>Bacteroidota</taxon>
        <taxon>Cytophagia</taxon>
        <taxon>Cytophagales</taxon>
        <taxon>Bernardetiaceae</taxon>
        <taxon>Bernardetia</taxon>
    </lineage>
</organism>
<gene>
    <name evidence="2" type="ordered locus">Fleli_3088</name>
</gene>
<dbReference type="InterPro" id="IPR027372">
    <property type="entry name" value="Phytase-like_dom"/>
</dbReference>
<sequence length="407" mass="46464" precursor="true">MKIISSLKFSSLNLHYVAFCVIFLLTSYQKTTLAQNAEKDLKPPFELRFIGEQIIPFEEQFGSNNEKMTVGGLSGIDYDKTTDLYYLISDDLFDSIGRLRFYTAKLNYTKDNFDSLKINSVNFLKQENGQVYPTKSEGTKTADPESIRFSTESNTIFWSSEGDRKRNIVPFIAEIDTNGNQIKKIKLPSHFIDTTENKGWYQNAAIEALTLTNNSEKIWFLSETPLQQDGQMTKKTTGIFPIRLIGLDRKTSAFEKEFVYLAEPLAKEPVPKTAYGLNGIVEILEWKTDKNEKSENTQFLVLERSYSQGYQENKGTVVKLFLVETQNATDSKNIESLKNALPNKDYIPLKKQLIADLSKMNLSHIDNIEGMTLGKTLENGNKTIIFVSDNNFQPIQKTQFLIFEIIE</sequence>
<dbReference type="Pfam" id="PF13449">
    <property type="entry name" value="Phytase-like"/>
    <property type="match status" value="1"/>
</dbReference>
<protein>
    <recommendedName>
        <fullName evidence="1">Phytase-like domain-containing protein</fullName>
    </recommendedName>
</protein>
<dbReference type="EMBL" id="CP003345">
    <property type="protein sequence ID" value="AFM05428.1"/>
    <property type="molecule type" value="Genomic_DNA"/>
</dbReference>
<dbReference type="Proteomes" id="UP000006054">
    <property type="component" value="Chromosome"/>
</dbReference>